<protein>
    <recommendedName>
        <fullName evidence="1">PiggyBac transposable element-derived protein domain-containing protein</fullName>
    </recommendedName>
</protein>
<evidence type="ECO:0000313" key="3">
    <source>
        <dbReference type="Proteomes" id="UP000499080"/>
    </source>
</evidence>
<gene>
    <name evidence="2" type="ORF">AVEN_5112_1</name>
</gene>
<dbReference type="AlphaFoldDB" id="A0A4Y2NVB7"/>
<feature type="domain" description="PiggyBac transposable element-derived protein" evidence="1">
    <location>
        <begin position="2"/>
        <end position="78"/>
    </location>
</feature>
<evidence type="ECO:0000313" key="2">
    <source>
        <dbReference type="EMBL" id="GBN42843.1"/>
    </source>
</evidence>
<name>A0A4Y2NVB7_ARAVE</name>
<comment type="caution">
    <text evidence="2">The sequence shown here is derived from an EMBL/GenBank/DDBJ whole genome shotgun (WGS) entry which is preliminary data.</text>
</comment>
<dbReference type="Pfam" id="PF13843">
    <property type="entry name" value="DDE_Tnp_1_7"/>
    <property type="match status" value="1"/>
</dbReference>
<dbReference type="PANTHER" id="PTHR46599">
    <property type="entry name" value="PIGGYBAC TRANSPOSABLE ELEMENT-DERIVED PROTEIN 4"/>
    <property type="match status" value="1"/>
</dbReference>
<dbReference type="OrthoDB" id="6425779at2759"/>
<dbReference type="Proteomes" id="UP000499080">
    <property type="component" value="Unassembled WGS sequence"/>
</dbReference>
<keyword evidence="3" id="KW-1185">Reference proteome</keyword>
<sequence>MKDLKLNFLKHLSPYRELSIDEALIKYKGRLGIVQYMPMKPAKRGIKVWMLCDSRPGYVYNFEPYCGKKHNVPRSEKGLGYDVFFVQLFEKHWASYLF</sequence>
<proteinExistence type="predicted"/>
<reference evidence="2 3" key="1">
    <citation type="journal article" date="2019" name="Sci. Rep.">
        <title>Orb-weaving spider Araneus ventricosus genome elucidates the spidroin gene catalogue.</title>
        <authorList>
            <person name="Kono N."/>
            <person name="Nakamura H."/>
            <person name="Ohtoshi R."/>
            <person name="Moran D.A.P."/>
            <person name="Shinohara A."/>
            <person name="Yoshida Y."/>
            <person name="Fujiwara M."/>
            <person name="Mori M."/>
            <person name="Tomita M."/>
            <person name="Arakawa K."/>
        </authorList>
    </citation>
    <scope>NUCLEOTIDE SEQUENCE [LARGE SCALE GENOMIC DNA]</scope>
</reference>
<dbReference type="PANTHER" id="PTHR46599:SF3">
    <property type="entry name" value="PIGGYBAC TRANSPOSABLE ELEMENT-DERIVED PROTEIN 4"/>
    <property type="match status" value="1"/>
</dbReference>
<evidence type="ECO:0000259" key="1">
    <source>
        <dbReference type="Pfam" id="PF13843"/>
    </source>
</evidence>
<accession>A0A4Y2NVB7</accession>
<dbReference type="InterPro" id="IPR029526">
    <property type="entry name" value="PGBD"/>
</dbReference>
<organism evidence="2 3">
    <name type="scientific">Araneus ventricosus</name>
    <name type="common">Orbweaver spider</name>
    <name type="synonym">Epeira ventricosa</name>
    <dbReference type="NCBI Taxonomy" id="182803"/>
    <lineage>
        <taxon>Eukaryota</taxon>
        <taxon>Metazoa</taxon>
        <taxon>Ecdysozoa</taxon>
        <taxon>Arthropoda</taxon>
        <taxon>Chelicerata</taxon>
        <taxon>Arachnida</taxon>
        <taxon>Araneae</taxon>
        <taxon>Araneomorphae</taxon>
        <taxon>Entelegynae</taxon>
        <taxon>Araneoidea</taxon>
        <taxon>Araneidae</taxon>
        <taxon>Araneus</taxon>
    </lineage>
</organism>
<dbReference type="EMBL" id="BGPR01009873">
    <property type="protein sequence ID" value="GBN42843.1"/>
    <property type="molecule type" value="Genomic_DNA"/>
</dbReference>